<proteinExistence type="predicted"/>
<keyword evidence="2" id="KW-1185">Reference proteome</keyword>
<organism evidence="1 2">
    <name type="scientific">Vanilla planifolia</name>
    <name type="common">Vanilla</name>
    <dbReference type="NCBI Taxonomy" id="51239"/>
    <lineage>
        <taxon>Eukaryota</taxon>
        <taxon>Viridiplantae</taxon>
        <taxon>Streptophyta</taxon>
        <taxon>Embryophyta</taxon>
        <taxon>Tracheophyta</taxon>
        <taxon>Spermatophyta</taxon>
        <taxon>Magnoliopsida</taxon>
        <taxon>Liliopsida</taxon>
        <taxon>Asparagales</taxon>
        <taxon>Orchidaceae</taxon>
        <taxon>Vanilloideae</taxon>
        <taxon>Vanilleae</taxon>
        <taxon>Vanilla</taxon>
    </lineage>
</organism>
<dbReference type="EMBL" id="JADCNL010000002">
    <property type="protein sequence ID" value="KAG0492540.1"/>
    <property type="molecule type" value="Genomic_DNA"/>
</dbReference>
<name>A0A835RQH7_VANPL</name>
<sequence>MVGGGCFELNDVKEGRDGALFMVRSCFVKKAFDVHAGRRRSSKDVDEVELSCWISSGRRVESALLLDLDYI</sequence>
<evidence type="ECO:0000313" key="2">
    <source>
        <dbReference type="Proteomes" id="UP000636800"/>
    </source>
</evidence>
<evidence type="ECO:0000313" key="1">
    <source>
        <dbReference type="EMBL" id="KAG0492540.1"/>
    </source>
</evidence>
<gene>
    <name evidence="1" type="ORF">HPP92_005938</name>
</gene>
<dbReference type="Proteomes" id="UP000636800">
    <property type="component" value="Chromosome 2"/>
</dbReference>
<dbReference type="OrthoDB" id="978612at2759"/>
<accession>A0A835RQH7</accession>
<dbReference type="AlphaFoldDB" id="A0A835RQH7"/>
<protein>
    <submittedName>
        <fullName evidence="1">Uncharacterized protein</fullName>
    </submittedName>
</protein>
<comment type="caution">
    <text evidence="1">The sequence shown here is derived from an EMBL/GenBank/DDBJ whole genome shotgun (WGS) entry which is preliminary data.</text>
</comment>
<reference evidence="1 2" key="1">
    <citation type="journal article" date="2020" name="Nat. Food">
        <title>A phased Vanilla planifolia genome enables genetic improvement of flavour and production.</title>
        <authorList>
            <person name="Hasing T."/>
            <person name="Tang H."/>
            <person name="Brym M."/>
            <person name="Khazi F."/>
            <person name="Huang T."/>
            <person name="Chambers A.H."/>
        </authorList>
    </citation>
    <scope>NUCLEOTIDE SEQUENCE [LARGE SCALE GENOMIC DNA]</scope>
    <source>
        <tissue evidence="1">Leaf</tissue>
    </source>
</reference>